<keyword evidence="3" id="KW-0862">Zinc</keyword>
<gene>
    <name evidence="8" type="ORF">NP493_383g03012</name>
</gene>
<dbReference type="GO" id="GO:0061630">
    <property type="term" value="F:ubiquitin protein ligase activity"/>
    <property type="evidence" value="ECO:0007669"/>
    <property type="project" value="TreeGrafter"/>
</dbReference>
<feature type="domain" description="RING-type" evidence="6">
    <location>
        <begin position="3"/>
        <end position="44"/>
    </location>
</feature>
<dbReference type="CDD" id="cd19756">
    <property type="entry name" value="Bbox2"/>
    <property type="match status" value="1"/>
</dbReference>
<dbReference type="Gene3D" id="3.30.160.60">
    <property type="entry name" value="Classic Zinc Finger"/>
    <property type="match status" value="1"/>
</dbReference>
<dbReference type="SUPFAM" id="SSF57845">
    <property type="entry name" value="B-box zinc-binding domain"/>
    <property type="match status" value="1"/>
</dbReference>
<name>A0AAD9L2A6_RIDPI</name>
<proteinExistence type="predicted"/>
<keyword evidence="5" id="KW-0175">Coiled coil</keyword>
<protein>
    <submittedName>
        <fullName evidence="8">Uncharacterized protein</fullName>
    </submittedName>
</protein>
<comment type="caution">
    <text evidence="8">The sequence shown here is derived from an EMBL/GenBank/DDBJ whole genome shotgun (WGS) entry which is preliminary data.</text>
</comment>
<accession>A0AAD9L2A6</accession>
<dbReference type="PANTHER" id="PTHR25462">
    <property type="entry name" value="BONUS, ISOFORM C-RELATED"/>
    <property type="match status" value="1"/>
</dbReference>
<dbReference type="InterPro" id="IPR027370">
    <property type="entry name" value="Znf-RING_euk"/>
</dbReference>
<evidence type="ECO:0000256" key="4">
    <source>
        <dbReference type="PROSITE-ProRule" id="PRU00024"/>
    </source>
</evidence>
<evidence type="ECO:0000256" key="2">
    <source>
        <dbReference type="ARBA" id="ARBA00022771"/>
    </source>
</evidence>
<dbReference type="PANTHER" id="PTHR25462:SF296">
    <property type="entry name" value="MEIOTIC P26, ISOFORM F"/>
    <property type="match status" value="1"/>
</dbReference>
<evidence type="ECO:0000313" key="9">
    <source>
        <dbReference type="Proteomes" id="UP001209878"/>
    </source>
</evidence>
<dbReference type="InterPro" id="IPR013083">
    <property type="entry name" value="Znf_RING/FYVE/PHD"/>
</dbReference>
<keyword evidence="2 4" id="KW-0863">Zinc-finger</keyword>
<evidence type="ECO:0000259" key="7">
    <source>
        <dbReference type="PROSITE" id="PS50119"/>
    </source>
</evidence>
<dbReference type="PROSITE" id="PS50089">
    <property type="entry name" value="ZF_RING_2"/>
    <property type="match status" value="1"/>
</dbReference>
<evidence type="ECO:0000256" key="3">
    <source>
        <dbReference type="ARBA" id="ARBA00022833"/>
    </source>
</evidence>
<dbReference type="InterPro" id="IPR000315">
    <property type="entry name" value="Znf_B-box"/>
</dbReference>
<dbReference type="AlphaFoldDB" id="A0AAD9L2A6"/>
<dbReference type="PROSITE" id="PS00518">
    <property type="entry name" value="ZF_RING_1"/>
    <property type="match status" value="1"/>
</dbReference>
<keyword evidence="1" id="KW-0479">Metal-binding</keyword>
<reference evidence="8" key="1">
    <citation type="journal article" date="2023" name="Mol. Biol. Evol.">
        <title>Third-Generation Sequencing Reveals the Adaptive Role of the Epigenome in Three Deep-Sea Polychaetes.</title>
        <authorList>
            <person name="Perez M."/>
            <person name="Aroh O."/>
            <person name="Sun Y."/>
            <person name="Lan Y."/>
            <person name="Juniper S.K."/>
            <person name="Young C.R."/>
            <person name="Angers B."/>
            <person name="Qian P.Y."/>
        </authorList>
    </citation>
    <scope>NUCLEOTIDE SEQUENCE</scope>
    <source>
        <strain evidence="8">R07B-5</strain>
    </source>
</reference>
<dbReference type="InterPro" id="IPR047153">
    <property type="entry name" value="TRIM45/56/19-like"/>
</dbReference>
<evidence type="ECO:0000256" key="5">
    <source>
        <dbReference type="SAM" id="Coils"/>
    </source>
</evidence>
<evidence type="ECO:0000256" key="1">
    <source>
        <dbReference type="ARBA" id="ARBA00022723"/>
    </source>
</evidence>
<keyword evidence="9" id="KW-1185">Reference proteome</keyword>
<dbReference type="SUPFAM" id="SSF57850">
    <property type="entry name" value="RING/U-box"/>
    <property type="match status" value="1"/>
</dbReference>
<dbReference type="InterPro" id="IPR017907">
    <property type="entry name" value="Znf_RING_CS"/>
</dbReference>
<dbReference type="Proteomes" id="UP001209878">
    <property type="component" value="Unassembled WGS sequence"/>
</dbReference>
<organism evidence="8 9">
    <name type="scientific">Ridgeia piscesae</name>
    <name type="common">Tubeworm</name>
    <dbReference type="NCBI Taxonomy" id="27915"/>
    <lineage>
        <taxon>Eukaryota</taxon>
        <taxon>Metazoa</taxon>
        <taxon>Spiralia</taxon>
        <taxon>Lophotrochozoa</taxon>
        <taxon>Annelida</taxon>
        <taxon>Polychaeta</taxon>
        <taxon>Sedentaria</taxon>
        <taxon>Canalipalpata</taxon>
        <taxon>Sabellida</taxon>
        <taxon>Siboglinidae</taxon>
        <taxon>Ridgeia</taxon>
    </lineage>
</organism>
<dbReference type="SMART" id="SM00184">
    <property type="entry name" value="RING"/>
    <property type="match status" value="1"/>
</dbReference>
<dbReference type="EMBL" id="JAODUO010000383">
    <property type="protein sequence ID" value="KAK2181746.1"/>
    <property type="molecule type" value="Genomic_DNA"/>
</dbReference>
<evidence type="ECO:0000313" key="8">
    <source>
        <dbReference type="EMBL" id="KAK2181746.1"/>
    </source>
</evidence>
<dbReference type="Pfam" id="PF13445">
    <property type="entry name" value="zf-RING_UBOX"/>
    <property type="match status" value="1"/>
</dbReference>
<dbReference type="GO" id="GO:0008270">
    <property type="term" value="F:zinc ion binding"/>
    <property type="evidence" value="ECO:0007669"/>
    <property type="project" value="UniProtKB-KW"/>
</dbReference>
<dbReference type="Pfam" id="PF00643">
    <property type="entry name" value="zf-B_box"/>
    <property type="match status" value="1"/>
</dbReference>
<evidence type="ECO:0000259" key="6">
    <source>
        <dbReference type="PROSITE" id="PS50089"/>
    </source>
</evidence>
<dbReference type="Gene3D" id="3.30.40.10">
    <property type="entry name" value="Zinc/RING finger domain, C3HC4 (zinc finger)"/>
    <property type="match status" value="1"/>
</dbReference>
<dbReference type="PROSITE" id="PS50119">
    <property type="entry name" value="ZF_BBOX"/>
    <property type="match status" value="1"/>
</dbReference>
<sequence>MECPVCFDVYKRPLLLPGCGHTICQACAEMLISDSNFLRCPECRLVYQLRQGIKSLPRNVALQRAIDEHSRTSSFANLRCEQHPDDAASLYCKTCEKSICLKCFFSTKGQSVHNDHNVDTSEDAFSQEMRLLDDLKTRSEETRDKEMEYISELERTERSLAALQADKLAMIEKHKNAMLSVVKATAAKIKFTLNGSVARDREYLEMALSSAKERLVVMETVLSDVESVFKRTWQ</sequence>
<feature type="domain" description="B box-type" evidence="7">
    <location>
        <begin position="75"/>
        <end position="121"/>
    </location>
</feature>
<feature type="coiled-coil region" evidence="5">
    <location>
        <begin position="146"/>
        <end position="173"/>
    </location>
</feature>
<dbReference type="InterPro" id="IPR001841">
    <property type="entry name" value="Znf_RING"/>
</dbReference>